<gene>
    <name evidence="1" type="ORF">OMM_04462</name>
</gene>
<evidence type="ECO:0008006" key="3">
    <source>
        <dbReference type="Google" id="ProtNLM"/>
    </source>
</evidence>
<dbReference type="SUPFAM" id="SSF52980">
    <property type="entry name" value="Restriction endonuclease-like"/>
    <property type="match status" value="1"/>
</dbReference>
<dbReference type="AlphaFoldDB" id="A0A1V1P1D2"/>
<dbReference type="InterPro" id="IPR027417">
    <property type="entry name" value="P-loop_NTPase"/>
</dbReference>
<accession>A0A1V1P1D2</accession>
<evidence type="ECO:0000313" key="1">
    <source>
        <dbReference type="EMBL" id="ETR68613.1"/>
    </source>
</evidence>
<dbReference type="PANTHER" id="PTHR34301">
    <property type="entry name" value="DNA-BINDING PROTEIN-RELATED"/>
    <property type="match status" value="1"/>
</dbReference>
<comment type="caution">
    <text evidence="1">The sequence shown here is derived from an EMBL/GenBank/DDBJ whole genome shotgun (WGS) entry which is preliminary data.</text>
</comment>
<dbReference type="Gene3D" id="3.40.50.300">
    <property type="entry name" value="P-loop containing nucleotide triphosphate hydrolases"/>
    <property type="match status" value="1"/>
</dbReference>
<sequence length="599" mass="69932">MSFSYKEITNMNKQAIKTIVPEEIYTDRQDFIDLFYRLAINASGRRTMSSVLLGQRRMGKTEIFKRVVNKLFFEQDYQAQNSVIPVYYEFEDIESGVSFDRWDFAISYIENFIRWYAAFKLHDPSLLEDVIDIHQLIASLPDRMTITTGFSIAINLFESVYNKRVVLPEGKALKLPRSISDYDDSTIVIFMDEIQNIRVSQYQFNIIGPLKNAVESPTCPHFVTGSAMTMLVDILGKGSLYGRFDSHSIHALTDYYGAELSRKSANYYQAEVAQNMACVISDRCGGNPFYINAVIQRSAMLNKPLINEKAINEVLAIDISSGFIYAELRDQVIKWIERINEYGITKWVLYLAALEQEEKIDLYRIQRELKEQDRQDVDIATIEEVLIKLSRGDLIDYKDFGKWFTKINDPILNEFLKIWGEIEVKYIKRHEVERDTVKKYTIFKKKFSEYKGYLAEVYMIQILWNAQKKTLSGSYFNVKVDLTMPDRFFYIRQRNRINIGQGMEIDIFAAGANEIWLAESKWQDKKVGVDVIRNMLKQKEIVEEQEGPYLLKLHLWLFASNGVTKKAQELIDKYHILFSTKQELNQLLGFLNLRQLPEF</sequence>
<dbReference type="PANTHER" id="PTHR34301:SF8">
    <property type="entry name" value="ATPASE DOMAIN-CONTAINING PROTEIN"/>
    <property type="match status" value="1"/>
</dbReference>
<dbReference type="EMBL" id="ATBP01000890">
    <property type="protein sequence ID" value="ETR68613.1"/>
    <property type="molecule type" value="Genomic_DNA"/>
</dbReference>
<reference evidence="2" key="1">
    <citation type="submission" date="2012-11" db="EMBL/GenBank/DDBJ databases">
        <authorList>
            <person name="Lucero-Rivera Y.E."/>
            <person name="Tovar-Ramirez D."/>
        </authorList>
    </citation>
    <scope>NUCLEOTIDE SEQUENCE [LARGE SCALE GENOMIC DNA]</scope>
    <source>
        <strain evidence="2">Araruama</strain>
    </source>
</reference>
<dbReference type="InterPro" id="IPR011335">
    <property type="entry name" value="Restrct_endonuc-II-like"/>
</dbReference>
<dbReference type="Proteomes" id="UP000189670">
    <property type="component" value="Unassembled WGS sequence"/>
</dbReference>
<proteinExistence type="predicted"/>
<dbReference type="SUPFAM" id="SSF52540">
    <property type="entry name" value="P-loop containing nucleoside triphosphate hydrolases"/>
    <property type="match status" value="1"/>
</dbReference>
<protein>
    <recommendedName>
        <fullName evidence="3">ATPase domain protein, prokaryote domain protein</fullName>
    </recommendedName>
</protein>
<name>A0A1V1P1D2_9BACT</name>
<organism evidence="1 2">
    <name type="scientific">Candidatus Magnetoglobus multicellularis str. Araruama</name>
    <dbReference type="NCBI Taxonomy" id="890399"/>
    <lineage>
        <taxon>Bacteria</taxon>
        <taxon>Pseudomonadati</taxon>
        <taxon>Thermodesulfobacteriota</taxon>
        <taxon>Desulfobacteria</taxon>
        <taxon>Desulfobacterales</taxon>
        <taxon>Desulfobacteraceae</taxon>
        <taxon>Candidatus Magnetoglobus</taxon>
    </lineage>
</organism>
<evidence type="ECO:0000313" key="2">
    <source>
        <dbReference type="Proteomes" id="UP000189670"/>
    </source>
</evidence>